<gene>
    <name evidence="2 3 4" type="primary">LOC110790309</name>
</gene>
<dbReference type="RefSeq" id="XP_056696635.1">
    <property type="nucleotide sequence ID" value="XM_056840657.1"/>
</dbReference>
<dbReference type="Proteomes" id="UP000813463">
    <property type="component" value="Chromosome 3"/>
</dbReference>
<dbReference type="GeneID" id="110790309"/>
<keyword evidence="1" id="KW-1185">Reference proteome</keyword>
<accession>A0ABM3RLZ2</accession>
<evidence type="ECO:0000313" key="1">
    <source>
        <dbReference type="Proteomes" id="UP000813463"/>
    </source>
</evidence>
<evidence type="ECO:0000313" key="4">
    <source>
        <dbReference type="RefSeq" id="XP_056696637.1"/>
    </source>
</evidence>
<dbReference type="RefSeq" id="XP_056696636.1">
    <property type="nucleotide sequence ID" value="XM_056840658.1"/>
</dbReference>
<protein>
    <submittedName>
        <fullName evidence="2 3">E3 ubiquitin-protein ligase UPL1-like</fullName>
    </submittedName>
</protein>
<evidence type="ECO:0000313" key="2">
    <source>
        <dbReference type="RefSeq" id="XP_056696635.1"/>
    </source>
</evidence>
<name>A0ABM3RLZ2_SPIOL</name>
<sequence>MYHAPTSRNSNSLKLKLIHGKRMEEEKSILLKLNSSPEPLCLALSNRISRAESELGQSTLSPIMASMSVGDTVVILSLSSPPLPAGIKRLLPFIESFFVLCEKLQSSNTFVQESVDASSLAPEKLRW</sequence>
<evidence type="ECO:0000313" key="3">
    <source>
        <dbReference type="RefSeq" id="XP_056696636.1"/>
    </source>
</evidence>
<reference evidence="2 3" key="2">
    <citation type="submission" date="2025-05" db="UniProtKB">
        <authorList>
            <consortium name="RefSeq"/>
        </authorList>
    </citation>
    <scope>IDENTIFICATION</scope>
    <source>
        <tissue evidence="2 3">Leaf</tissue>
    </source>
</reference>
<dbReference type="RefSeq" id="XP_056696637.1">
    <property type="nucleotide sequence ID" value="XM_056840659.1"/>
</dbReference>
<reference evidence="1" key="1">
    <citation type="journal article" date="2021" name="Nat. Commun.">
        <title>Genomic analyses provide insights into spinach domestication and the genetic basis of agronomic traits.</title>
        <authorList>
            <person name="Cai X."/>
            <person name="Sun X."/>
            <person name="Xu C."/>
            <person name="Sun H."/>
            <person name="Wang X."/>
            <person name="Ge C."/>
            <person name="Zhang Z."/>
            <person name="Wang Q."/>
            <person name="Fei Z."/>
            <person name="Jiao C."/>
            <person name="Wang Q."/>
        </authorList>
    </citation>
    <scope>NUCLEOTIDE SEQUENCE [LARGE SCALE GENOMIC DNA]</scope>
    <source>
        <strain evidence="1">cv. Varoflay</strain>
    </source>
</reference>
<organism evidence="1 2">
    <name type="scientific">Spinacia oleracea</name>
    <name type="common">Spinach</name>
    <dbReference type="NCBI Taxonomy" id="3562"/>
    <lineage>
        <taxon>Eukaryota</taxon>
        <taxon>Viridiplantae</taxon>
        <taxon>Streptophyta</taxon>
        <taxon>Embryophyta</taxon>
        <taxon>Tracheophyta</taxon>
        <taxon>Spermatophyta</taxon>
        <taxon>Magnoliopsida</taxon>
        <taxon>eudicotyledons</taxon>
        <taxon>Gunneridae</taxon>
        <taxon>Pentapetalae</taxon>
        <taxon>Caryophyllales</taxon>
        <taxon>Chenopodiaceae</taxon>
        <taxon>Chenopodioideae</taxon>
        <taxon>Anserineae</taxon>
        <taxon>Spinacia</taxon>
    </lineage>
</organism>
<proteinExistence type="predicted"/>